<dbReference type="InterPro" id="IPR050425">
    <property type="entry name" value="NAD(P)_dehydrat-like"/>
</dbReference>
<dbReference type="GO" id="GO:0016616">
    <property type="term" value="F:oxidoreductase activity, acting on the CH-OH group of donors, NAD or NADP as acceptor"/>
    <property type="evidence" value="ECO:0007669"/>
    <property type="project" value="TreeGrafter"/>
</dbReference>
<dbReference type="SUPFAM" id="SSF51735">
    <property type="entry name" value="NAD(P)-binding Rossmann-fold domains"/>
    <property type="match status" value="1"/>
</dbReference>
<evidence type="ECO:0000256" key="2">
    <source>
        <dbReference type="ARBA" id="ARBA00023445"/>
    </source>
</evidence>
<evidence type="ECO:0000259" key="3">
    <source>
        <dbReference type="Pfam" id="PF01370"/>
    </source>
</evidence>
<dbReference type="InterPro" id="IPR001509">
    <property type="entry name" value="Epimerase_deHydtase"/>
</dbReference>
<comment type="caution">
    <text evidence="4">The sequence shown here is derived from an EMBL/GenBank/DDBJ whole genome shotgun (WGS) entry which is preliminary data.</text>
</comment>
<evidence type="ECO:0000313" key="5">
    <source>
        <dbReference type="Proteomes" id="UP000738349"/>
    </source>
</evidence>
<dbReference type="Pfam" id="PF01370">
    <property type="entry name" value="Epimerase"/>
    <property type="match status" value="1"/>
</dbReference>
<gene>
    <name evidence="4" type="ORF">EDB81DRAFT_844390</name>
</gene>
<dbReference type="AlphaFoldDB" id="A0A9P9EEU7"/>
<name>A0A9P9EEU7_9HYPO</name>
<dbReference type="EMBL" id="JAGMUV010000013">
    <property type="protein sequence ID" value="KAH7136333.1"/>
    <property type="molecule type" value="Genomic_DNA"/>
</dbReference>
<protein>
    <recommendedName>
        <fullName evidence="3">NAD-dependent epimerase/dehydratase domain-containing protein</fullName>
    </recommendedName>
</protein>
<dbReference type="Proteomes" id="UP000738349">
    <property type="component" value="Unassembled WGS sequence"/>
</dbReference>
<accession>A0A9P9EEU7</accession>
<dbReference type="OrthoDB" id="2735536at2759"/>
<keyword evidence="5" id="KW-1185">Reference proteome</keyword>
<proteinExistence type="inferred from homology"/>
<organism evidence="4 5">
    <name type="scientific">Dactylonectria macrodidyma</name>
    <dbReference type="NCBI Taxonomy" id="307937"/>
    <lineage>
        <taxon>Eukaryota</taxon>
        <taxon>Fungi</taxon>
        <taxon>Dikarya</taxon>
        <taxon>Ascomycota</taxon>
        <taxon>Pezizomycotina</taxon>
        <taxon>Sordariomycetes</taxon>
        <taxon>Hypocreomycetidae</taxon>
        <taxon>Hypocreales</taxon>
        <taxon>Nectriaceae</taxon>
        <taxon>Dactylonectria</taxon>
    </lineage>
</organism>
<keyword evidence="1" id="KW-0560">Oxidoreductase</keyword>
<feature type="domain" description="NAD-dependent epimerase/dehydratase" evidence="3">
    <location>
        <begin position="92"/>
        <end position="226"/>
    </location>
</feature>
<evidence type="ECO:0000313" key="4">
    <source>
        <dbReference type="EMBL" id="KAH7136333.1"/>
    </source>
</evidence>
<sequence>MFVIISYKIQAFLTQGSPINFYTSIHIINISSTFPPGSVVLVTGVNGYIGSHVADQLLQAGFNLWEDKFGKDRVELVVVRDFSAPGAFDSAAQAAKTPTVRNLVYTSSTAALAPPTPNAPPPYLPGRAMSVYAASKVEGEKALFKYAKEKQPHFTVNSIVLGVNFGKVLDWSIPVSSGSFVKEIFNGQPERAKHLDYHVFDINQHYRMVVDVQDTARLHVGALTDPAISNERIISYATHFTWNDVLDHLLCNDSGTALLKALGRPGWTSLEDSLKLNLRGL</sequence>
<evidence type="ECO:0000256" key="1">
    <source>
        <dbReference type="ARBA" id="ARBA00023002"/>
    </source>
</evidence>
<comment type="similarity">
    <text evidence="2">Belongs to the NAD(P)-dependent epimerase/dehydratase family. Dihydroflavonol-4-reductase subfamily.</text>
</comment>
<reference evidence="4" key="1">
    <citation type="journal article" date="2021" name="Nat. Commun.">
        <title>Genetic determinants of endophytism in the Arabidopsis root mycobiome.</title>
        <authorList>
            <person name="Mesny F."/>
            <person name="Miyauchi S."/>
            <person name="Thiergart T."/>
            <person name="Pickel B."/>
            <person name="Atanasova L."/>
            <person name="Karlsson M."/>
            <person name="Huettel B."/>
            <person name="Barry K.W."/>
            <person name="Haridas S."/>
            <person name="Chen C."/>
            <person name="Bauer D."/>
            <person name="Andreopoulos W."/>
            <person name="Pangilinan J."/>
            <person name="LaButti K."/>
            <person name="Riley R."/>
            <person name="Lipzen A."/>
            <person name="Clum A."/>
            <person name="Drula E."/>
            <person name="Henrissat B."/>
            <person name="Kohler A."/>
            <person name="Grigoriev I.V."/>
            <person name="Martin F.M."/>
            <person name="Hacquard S."/>
        </authorList>
    </citation>
    <scope>NUCLEOTIDE SEQUENCE</scope>
    <source>
        <strain evidence="4">MPI-CAGE-AT-0147</strain>
    </source>
</reference>
<dbReference type="PANTHER" id="PTHR10366:SF562">
    <property type="entry name" value="ALDEHYDE REDUCTASE II (AFU_ORTHOLOGUE AFUA_1G11360)"/>
    <property type="match status" value="1"/>
</dbReference>
<dbReference type="InterPro" id="IPR036291">
    <property type="entry name" value="NAD(P)-bd_dom_sf"/>
</dbReference>
<dbReference type="Gene3D" id="3.40.50.720">
    <property type="entry name" value="NAD(P)-binding Rossmann-like Domain"/>
    <property type="match status" value="2"/>
</dbReference>
<dbReference type="PANTHER" id="PTHR10366">
    <property type="entry name" value="NAD DEPENDENT EPIMERASE/DEHYDRATASE"/>
    <property type="match status" value="1"/>
</dbReference>